<accession>A0A5N6PZA3</accession>
<protein>
    <submittedName>
        <fullName evidence="2">Uncharacterized protein</fullName>
    </submittedName>
</protein>
<gene>
    <name evidence="2" type="ORF">E3N88_00353</name>
</gene>
<name>A0A5N6PZA3_9ASTR</name>
<evidence type="ECO:0000313" key="3">
    <source>
        <dbReference type="Proteomes" id="UP000326396"/>
    </source>
</evidence>
<evidence type="ECO:0000313" key="2">
    <source>
        <dbReference type="EMBL" id="KAD7477217.1"/>
    </source>
</evidence>
<dbReference type="Proteomes" id="UP000326396">
    <property type="component" value="Linkage Group LG1"/>
</dbReference>
<keyword evidence="3" id="KW-1185">Reference proteome</keyword>
<proteinExistence type="predicted"/>
<feature type="compositionally biased region" description="Basic and acidic residues" evidence="1">
    <location>
        <begin position="14"/>
        <end position="46"/>
    </location>
</feature>
<reference evidence="2 3" key="1">
    <citation type="submission" date="2019-05" db="EMBL/GenBank/DDBJ databases">
        <title>Mikania micrantha, genome provides insights into the molecular mechanism of rapid growth.</title>
        <authorList>
            <person name="Liu B."/>
        </authorList>
    </citation>
    <scope>NUCLEOTIDE SEQUENCE [LARGE SCALE GENOMIC DNA]</scope>
    <source>
        <strain evidence="2">NLD-2019</strain>
        <tissue evidence="2">Leaf</tissue>
    </source>
</reference>
<sequence>MCVWWTALDVHGKEKNKQKVDGTDDTCRRKEQENACKPETGRHVSPDIKSSPPTTLSSLWFINRDPHHQSSQDPHPSSAVFLISGAKTRAPARRKHLQKFTQTPQLAYLHHVTTKSKHNSSGIVLAIDFWVTIRHLQRSWFHVLHTKLAQLLSIHLHYVSSITSLHKIRNHSGRHVTIALQIVS</sequence>
<organism evidence="2 3">
    <name type="scientific">Mikania micrantha</name>
    <name type="common">bitter vine</name>
    <dbReference type="NCBI Taxonomy" id="192012"/>
    <lineage>
        <taxon>Eukaryota</taxon>
        <taxon>Viridiplantae</taxon>
        <taxon>Streptophyta</taxon>
        <taxon>Embryophyta</taxon>
        <taxon>Tracheophyta</taxon>
        <taxon>Spermatophyta</taxon>
        <taxon>Magnoliopsida</taxon>
        <taxon>eudicotyledons</taxon>
        <taxon>Gunneridae</taxon>
        <taxon>Pentapetalae</taxon>
        <taxon>asterids</taxon>
        <taxon>campanulids</taxon>
        <taxon>Asterales</taxon>
        <taxon>Asteraceae</taxon>
        <taxon>Asteroideae</taxon>
        <taxon>Heliantheae alliance</taxon>
        <taxon>Eupatorieae</taxon>
        <taxon>Mikania</taxon>
    </lineage>
</organism>
<dbReference type="EMBL" id="SZYD01000001">
    <property type="protein sequence ID" value="KAD7477217.1"/>
    <property type="molecule type" value="Genomic_DNA"/>
</dbReference>
<feature type="region of interest" description="Disordered" evidence="1">
    <location>
        <begin position="14"/>
        <end position="53"/>
    </location>
</feature>
<comment type="caution">
    <text evidence="2">The sequence shown here is derived from an EMBL/GenBank/DDBJ whole genome shotgun (WGS) entry which is preliminary data.</text>
</comment>
<evidence type="ECO:0000256" key="1">
    <source>
        <dbReference type="SAM" id="MobiDB-lite"/>
    </source>
</evidence>
<dbReference type="AlphaFoldDB" id="A0A5N6PZA3"/>